<reference evidence="2" key="1">
    <citation type="submission" date="2020-10" db="EMBL/GenBank/DDBJ databases">
        <authorList>
            <person name="Gilroy R."/>
        </authorList>
    </citation>
    <scope>NUCLEOTIDE SEQUENCE</scope>
    <source>
        <strain evidence="2">ChiHcec3-11533</strain>
    </source>
</reference>
<comment type="caution">
    <text evidence="2">The sequence shown here is derived from an EMBL/GenBank/DDBJ whole genome shotgun (WGS) entry which is preliminary data.</text>
</comment>
<keyword evidence="1" id="KW-1133">Transmembrane helix</keyword>
<keyword evidence="1" id="KW-0472">Membrane</keyword>
<proteinExistence type="predicted"/>
<protein>
    <submittedName>
        <fullName evidence="2">Uncharacterized protein</fullName>
    </submittedName>
</protein>
<name>A0A9D1IBN4_9FIRM</name>
<dbReference type="AlphaFoldDB" id="A0A9D1IBN4"/>
<accession>A0A9D1IBN4</accession>
<evidence type="ECO:0000256" key="1">
    <source>
        <dbReference type="SAM" id="Phobius"/>
    </source>
</evidence>
<dbReference type="Proteomes" id="UP000824072">
    <property type="component" value="Unassembled WGS sequence"/>
</dbReference>
<keyword evidence="1" id="KW-0812">Transmembrane</keyword>
<evidence type="ECO:0000313" key="2">
    <source>
        <dbReference type="EMBL" id="HIU34307.1"/>
    </source>
</evidence>
<evidence type="ECO:0000313" key="3">
    <source>
        <dbReference type="Proteomes" id="UP000824072"/>
    </source>
</evidence>
<gene>
    <name evidence="2" type="ORF">IAB02_07070</name>
</gene>
<sequence length="52" mass="5696">MKESLFRKAALDRMSSPEELNEYIHVARPNPWVVLGAIGALLAGAIVWAVFG</sequence>
<feature type="transmembrane region" description="Helical" evidence="1">
    <location>
        <begin position="32"/>
        <end position="51"/>
    </location>
</feature>
<organism evidence="2 3">
    <name type="scientific">Candidatus Pullichristensenella excrementigallinarum</name>
    <dbReference type="NCBI Taxonomy" id="2840907"/>
    <lineage>
        <taxon>Bacteria</taxon>
        <taxon>Bacillati</taxon>
        <taxon>Bacillota</taxon>
        <taxon>Clostridia</taxon>
        <taxon>Candidatus Pullichristensenella</taxon>
    </lineage>
</organism>
<reference evidence="2" key="2">
    <citation type="journal article" date="2021" name="PeerJ">
        <title>Extensive microbial diversity within the chicken gut microbiome revealed by metagenomics and culture.</title>
        <authorList>
            <person name="Gilroy R."/>
            <person name="Ravi A."/>
            <person name="Getino M."/>
            <person name="Pursley I."/>
            <person name="Horton D.L."/>
            <person name="Alikhan N.F."/>
            <person name="Baker D."/>
            <person name="Gharbi K."/>
            <person name="Hall N."/>
            <person name="Watson M."/>
            <person name="Adriaenssens E.M."/>
            <person name="Foster-Nyarko E."/>
            <person name="Jarju S."/>
            <person name="Secka A."/>
            <person name="Antonio M."/>
            <person name="Oren A."/>
            <person name="Chaudhuri R.R."/>
            <person name="La Ragione R."/>
            <person name="Hildebrand F."/>
            <person name="Pallen M.J."/>
        </authorList>
    </citation>
    <scope>NUCLEOTIDE SEQUENCE</scope>
    <source>
        <strain evidence="2">ChiHcec3-11533</strain>
    </source>
</reference>
<dbReference type="EMBL" id="DVMU01000160">
    <property type="protein sequence ID" value="HIU34307.1"/>
    <property type="molecule type" value="Genomic_DNA"/>
</dbReference>